<gene>
    <name evidence="1" type="primary">Nfu_g_1_003300</name>
</gene>
<evidence type="ECO:0000313" key="1">
    <source>
        <dbReference type="EMBL" id="SBR84241.1"/>
    </source>
</evidence>
<feature type="non-terminal residue" evidence="1">
    <location>
        <position position="89"/>
    </location>
</feature>
<reference evidence="1" key="2">
    <citation type="submission" date="2016-06" db="EMBL/GenBank/DDBJ databases">
        <title>The genome of a short-lived fish provides insights into sex chromosome evolution and the genetic control of aging.</title>
        <authorList>
            <person name="Reichwald K."/>
            <person name="Felder M."/>
            <person name="Petzold A."/>
            <person name="Koch P."/>
            <person name="Groth M."/>
            <person name="Platzer M."/>
        </authorList>
    </citation>
    <scope>NUCLEOTIDE SEQUENCE</scope>
    <source>
        <tissue evidence="1">Brain</tissue>
    </source>
</reference>
<dbReference type="EMBL" id="HAEH01008355">
    <property type="protein sequence ID" value="SBR84241.1"/>
    <property type="molecule type" value="Transcribed_RNA"/>
</dbReference>
<protein>
    <submittedName>
        <fullName evidence="1">Uncharacterized protein</fullName>
    </submittedName>
</protein>
<reference evidence="1" key="1">
    <citation type="submission" date="2016-05" db="EMBL/GenBank/DDBJ databases">
        <authorList>
            <person name="Lavstsen T."/>
            <person name="Jespersen J.S."/>
        </authorList>
    </citation>
    <scope>NUCLEOTIDE SEQUENCE</scope>
    <source>
        <tissue evidence="1">Brain</tissue>
    </source>
</reference>
<feature type="non-terminal residue" evidence="1">
    <location>
        <position position="1"/>
    </location>
</feature>
<proteinExistence type="predicted"/>
<organism evidence="1">
    <name type="scientific">Nothobranchius rachovii</name>
    <name type="common">bluefin notho</name>
    <dbReference type="NCBI Taxonomy" id="451742"/>
    <lineage>
        <taxon>Eukaryota</taxon>
        <taxon>Metazoa</taxon>
        <taxon>Chordata</taxon>
        <taxon>Craniata</taxon>
        <taxon>Vertebrata</taxon>
        <taxon>Euteleostomi</taxon>
        <taxon>Actinopterygii</taxon>
        <taxon>Neopterygii</taxon>
        <taxon>Teleostei</taxon>
        <taxon>Neoteleostei</taxon>
        <taxon>Acanthomorphata</taxon>
        <taxon>Ovalentaria</taxon>
        <taxon>Atherinomorphae</taxon>
        <taxon>Cyprinodontiformes</taxon>
        <taxon>Nothobranchiidae</taxon>
        <taxon>Nothobranchius</taxon>
    </lineage>
</organism>
<name>A0A1A8PSJ4_9TELE</name>
<dbReference type="AlphaFoldDB" id="A0A1A8PSJ4"/>
<sequence>GVRLELSDWMMDVFLVLLEADRNKLVERNNISEYQPFLSFSPPCSFPLSFLFALFSLALRELEASLTSQSQGWQSAEEFAAIQCALMLG</sequence>
<accession>A0A1A8PSJ4</accession>